<dbReference type="InterPro" id="IPR006225">
    <property type="entry name" value="PsdUridine_synth_RluC/D"/>
</dbReference>
<name>A0A316VSK4_9BASI</name>
<dbReference type="Gene3D" id="3.30.2350.10">
    <property type="entry name" value="Pseudouridine synthase"/>
    <property type="match status" value="1"/>
</dbReference>
<dbReference type="Pfam" id="PF00849">
    <property type="entry name" value="PseudoU_synth_2"/>
    <property type="match status" value="1"/>
</dbReference>
<accession>A0A316VSK4</accession>
<dbReference type="InterPro" id="IPR020103">
    <property type="entry name" value="PsdUridine_synth_cat_dom_sf"/>
</dbReference>
<organism evidence="5 6">
    <name type="scientific">Meira miltonrushii</name>
    <dbReference type="NCBI Taxonomy" id="1280837"/>
    <lineage>
        <taxon>Eukaryota</taxon>
        <taxon>Fungi</taxon>
        <taxon>Dikarya</taxon>
        <taxon>Basidiomycota</taxon>
        <taxon>Ustilaginomycotina</taxon>
        <taxon>Exobasidiomycetes</taxon>
        <taxon>Exobasidiales</taxon>
        <taxon>Brachybasidiaceae</taxon>
        <taxon>Meira</taxon>
    </lineage>
</organism>
<dbReference type="InterPro" id="IPR006145">
    <property type="entry name" value="PsdUridine_synth_RsuA/RluA"/>
</dbReference>
<proteinExistence type="predicted"/>
<dbReference type="AlphaFoldDB" id="A0A316VSK4"/>
<dbReference type="EMBL" id="KZ819602">
    <property type="protein sequence ID" value="PWN38485.1"/>
    <property type="molecule type" value="Genomic_DNA"/>
</dbReference>
<dbReference type="Gene3D" id="3.40.50.150">
    <property type="entry name" value="Vaccinia Virus protein VP39"/>
    <property type="match status" value="1"/>
</dbReference>
<dbReference type="PANTHER" id="PTHR21600:SF40">
    <property type="entry name" value="PSEUDOURIDYLATE SYNTHASE RPUSD2"/>
    <property type="match status" value="1"/>
</dbReference>
<dbReference type="InterPro" id="IPR050188">
    <property type="entry name" value="RluA_PseudoU_synthase"/>
</dbReference>
<feature type="domain" description="Ribosomal RNA large subunit methyltransferase K/L-like methyltransferase" evidence="4">
    <location>
        <begin position="802"/>
        <end position="939"/>
    </location>
</feature>
<feature type="domain" description="Pseudouridine synthase RsuA/RluA-like" evidence="3">
    <location>
        <begin position="115"/>
        <end position="261"/>
    </location>
</feature>
<dbReference type="GO" id="GO:0000455">
    <property type="term" value="P:enzyme-directed rRNA pseudouridine synthesis"/>
    <property type="evidence" value="ECO:0007669"/>
    <property type="project" value="TreeGrafter"/>
</dbReference>
<feature type="active site" evidence="1">
    <location>
        <position position="156"/>
    </location>
</feature>
<dbReference type="GO" id="GO:0043527">
    <property type="term" value="C:tRNA methyltransferase complex"/>
    <property type="evidence" value="ECO:0007669"/>
    <property type="project" value="UniProtKB-ARBA"/>
</dbReference>
<dbReference type="InterPro" id="IPR000241">
    <property type="entry name" value="RlmKL-like_Mtase"/>
</dbReference>
<dbReference type="CDD" id="cd02557">
    <property type="entry name" value="PseudoU_synth_ScRIB2"/>
    <property type="match status" value="1"/>
</dbReference>
<dbReference type="CDD" id="cd02440">
    <property type="entry name" value="AdoMet_MTases"/>
    <property type="match status" value="1"/>
</dbReference>
<dbReference type="OrthoDB" id="424794at2759"/>
<dbReference type="GO" id="GO:0003723">
    <property type="term" value="F:RNA binding"/>
    <property type="evidence" value="ECO:0007669"/>
    <property type="project" value="UniProtKB-KW"/>
</dbReference>
<dbReference type="Proteomes" id="UP000245771">
    <property type="component" value="Unassembled WGS sequence"/>
</dbReference>
<dbReference type="InParanoid" id="A0A316VSK4"/>
<keyword evidence="6" id="KW-1185">Reference proteome</keyword>
<dbReference type="PANTHER" id="PTHR21600">
    <property type="entry name" value="MITOCHONDRIAL RNA PSEUDOURIDINE SYNTHASE"/>
    <property type="match status" value="1"/>
</dbReference>
<dbReference type="InterPro" id="IPR029063">
    <property type="entry name" value="SAM-dependent_MTases_sf"/>
</dbReference>
<dbReference type="RefSeq" id="XP_025358787.1">
    <property type="nucleotide sequence ID" value="XM_025502109.1"/>
</dbReference>
<evidence type="ECO:0000313" key="5">
    <source>
        <dbReference type="EMBL" id="PWN38485.1"/>
    </source>
</evidence>
<evidence type="ECO:0000259" key="3">
    <source>
        <dbReference type="Pfam" id="PF00849"/>
    </source>
</evidence>
<evidence type="ECO:0000313" key="6">
    <source>
        <dbReference type="Proteomes" id="UP000245771"/>
    </source>
</evidence>
<dbReference type="NCBIfam" id="TIGR00005">
    <property type="entry name" value="rluA_subfam"/>
    <property type="match status" value="1"/>
</dbReference>
<dbReference type="PROSITE" id="PS50889">
    <property type="entry name" value="S4"/>
    <property type="match status" value="1"/>
</dbReference>
<evidence type="ECO:0000256" key="2">
    <source>
        <dbReference type="PROSITE-ProRule" id="PRU00182"/>
    </source>
</evidence>
<dbReference type="GeneID" id="37023890"/>
<dbReference type="STRING" id="1280837.A0A316VSK4"/>
<sequence>MAAINGDAIADHASSSKLKLRKEPPYWFEYDTNVKARWTGRKLIEVLVTEFRDRSTEYYQWAIHSGKCRINGEKVRPDHVLKMSDKIQHLVHRHEPAVTADPIRILERDDDAGRLVVVKPGSIPVHATGRYTKNTLIHMLQEELNIPSMQTSNRLDRLTSGILVCTTRKDTARTLSEQFAMGKVRKAYVCRVKGKFPEQEITVEEPLLQCDRQSGTSIVHPLGKHSETIFNRLSYDAKSDTSVVYCRPITGRTHQIRVHAQYLGHPIPNDPIYAHKIWDKHSPTMFAKAPLKQQRWKVEPGSPLNVWGSPELDEVVATLKMAKDDNDDWARWKDEMLFGQMLKEEGLDRMEVEGANGESVTEQRKRSEQAAAQIGTNVSGKTHYCEECKMPLLPDPKAENLFIYLHAIKYQTDEWTYEDQMPWWALEDWQDPTRSRPTTGSRVETGLSTNATMPPAFGLVGRGEKVEREHVELANILPVNSVPETVPKLSLEGGASHPSVLFEIFGGMEDFAALHIQQQICSAFGDKESSLQLNYQLYTGHVSVPAGEWSAKALQAYREGYISCAKTAYVQIAAPKMPTDVLTSLADGKLKLYEARSINAARRKKGEEEITVPGLDGQLTSAEVKFMEALKAAWDACEDGREHAKKIWQDIHGKDIDTDRKPRFRASCDRRGYALPTLTTTQIEKDLGSWIWWWLNGDPDLSEGEWEVNLMQSDLEIVFKLLAGHEDGVELEAHWATNPSNVPGRFAFLIPIEMKQSMAHRPQLPGDLVGEGTVLARFRAYTLATALPLDVGLLKPGQTPLRIWEPCAGTGSVAIELSVACRRRGVGCQIFASDVFAAEIDRAHQMVSLCGQFPEISLATVDASKMNEALLFMGEESSLDGIVTDLPWGRRSLNHQTISKLYPAMLQVFYRMLKPGACALLMTAEQNNLIRAAKAHEAESRRRGYEWFLNVEEFSMTPCKDQNVYDPKSPKEAPTDEQRSASVRTVHCGYYVSLVLLRKVPLIV</sequence>
<dbReference type="Pfam" id="PF01170">
    <property type="entry name" value="UPF0020"/>
    <property type="match status" value="1"/>
</dbReference>
<evidence type="ECO:0000256" key="1">
    <source>
        <dbReference type="PIRSR" id="PIRSR606225-1"/>
    </source>
</evidence>
<dbReference type="SUPFAM" id="SSF53335">
    <property type="entry name" value="S-adenosyl-L-methionine-dependent methyltransferases"/>
    <property type="match status" value="1"/>
</dbReference>
<protein>
    <submittedName>
        <fullName evidence="5">Uncharacterized protein</fullName>
    </submittedName>
</protein>
<dbReference type="GO" id="GO:0009982">
    <property type="term" value="F:pseudouridine synthase activity"/>
    <property type="evidence" value="ECO:0007669"/>
    <property type="project" value="InterPro"/>
</dbReference>
<evidence type="ECO:0000259" key="4">
    <source>
        <dbReference type="Pfam" id="PF01170"/>
    </source>
</evidence>
<gene>
    <name evidence="5" type="ORF">FA14DRAFT_27395</name>
</gene>
<keyword evidence="2" id="KW-0694">RNA-binding</keyword>
<dbReference type="SUPFAM" id="SSF55120">
    <property type="entry name" value="Pseudouridine synthase"/>
    <property type="match status" value="1"/>
</dbReference>
<reference evidence="5 6" key="1">
    <citation type="journal article" date="2018" name="Mol. Biol. Evol.">
        <title>Broad Genomic Sampling Reveals a Smut Pathogenic Ancestry of the Fungal Clade Ustilaginomycotina.</title>
        <authorList>
            <person name="Kijpornyongpan T."/>
            <person name="Mondo S.J."/>
            <person name="Barry K."/>
            <person name="Sandor L."/>
            <person name="Lee J."/>
            <person name="Lipzen A."/>
            <person name="Pangilinan J."/>
            <person name="LaButti K."/>
            <person name="Hainaut M."/>
            <person name="Henrissat B."/>
            <person name="Grigoriev I.V."/>
            <person name="Spatafora J.W."/>
            <person name="Aime M.C."/>
        </authorList>
    </citation>
    <scope>NUCLEOTIDE SEQUENCE [LARGE SCALE GENOMIC DNA]</scope>
    <source>
        <strain evidence="5 6">MCA 3882</strain>
    </source>
</reference>